<feature type="transmembrane region" description="Helical" evidence="1">
    <location>
        <begin position="222"/>
        <end position="241"/>
    </location>
</feature>
<feature type="transmembrane region" description="Helical" evidence="1">
    <location>
        <begin position="429"/>
        <end position="457"/>
    </location>
</feature>
<reference evidence="2" key="1">
    <citation type="submission" date="2020-10" db="EMBL/GenBank/DDBJ databases">
        <authorList>
            <person name="Gilroy R."/>
        </authorList>
    </citation>
    <scope>NUCLEOTIDE SEQUENCE</scope>
    <source>
        <strain evidence="2">CHK188-20938</strain>
    </source>
</reference>
<comment type="caution">
    <text evidence="2">The sequence shown here is derived from an EMBL/GenBank/DDBJ whole genome shotgun (WGS) entry which is preliminary data.</text>
</comment>
<evidence type="ECO:0000313" key="3">
    <source>
        <dbReference type="Proteomes" id="UP000824169"/>
    </source>
</evidence>
<name>A0A9D1TBT7_9FIRM</name>
<keyword evidence="1" id="KW-0472">Membrane</keyword>
<feature type="transmembrane region" description="Helical" evidence="1">
    <location>
        <begin position="492"/>
        <end position="515"/>
    </location>
</feature>
<evidence type="ECO:0000313" key="2">
    <source>
        <dbReference type="EMBL" id="HIV26067.1"/>
    </source>
</evidence>
<dbReference type="AlphaFoldDB" id="A0A9D1TBT7"/>
<accession>A0A9D1TBT7</accession>
<feature type="transmembrane region" description="Helical" evidence="1">
    <location>
        <begin position="404"/>
        <end position="423"/>
    </location>
</feature>
<proteinExistence type="predicted"/>
<feature type="transmembrane region" description="Helical" evidence="1">
    <location>
        <begin position="47"/>
        <end position="75"/>
    </location>
</feature>
<reference evidence="2" key="2">
    <citation type="journal article" date="2021" name="PeerJ">
        <title>Extensive microbial diversity within the chicken gut microbiome revealed by metagenomics and culture.</title>
        <authorList>
            <person name="Gilroy R."/>
            <person name="Ravi A."/>
            <person name="Getino M."/>
            <person name="Pursley I."/>
            <person name="Horton D.L."/>
            <person name="Alikhan N.F."/>
            <person name="Baker D."/>
            <person name="Gharbi K."/>
            <person name="Hall N."/>
            <person name="Watson M."/>
            <person name="Adriaenssens E.M."/>
            <person name="Foster-Nyarko E."/>
            <person name="Jarju S."/>
            <person name="Secka A."/>
            <person name="Antonio M."/>
            <person name="Oren A."/>
            <person name="Chaudhuri R.R."/>
            <person name="La Ragione R."/>
            <person name="Hildebrand F."/>
            <person name="Pallen M.J."/>
        </authorList>
    </citation>
    <scope>NUCLEOTIDE SEQUENCE</scope>
    <source>
        <strain evidence="2">CHK188-20938</strain>
    </source>
</reference>
<feature type="transmembrane region" description="Helical" evidence="1">
    <location>
        <begin position="129"/>
        <end position="150"/>
    </location>
</feature>
<gene>
    <name evidence="2" type="ORF">IAB71_09885</name>
</gene>
<sequence>MFRTFCISFSLKNTYRVNTILFSLKQIPLLKRLLPEALYQSRGLKKFALILSVFWEVAGALAGKALYLFCMVFWPLLLYGGKGHPELYCHMFFFLTLIGAYMNTYMFNPTNDKYYAMILMGMDARQYTLSNYWYQLIRSAAAFLPFLILTGSLAGIPLWPCFLSPLLILAVKLSGAWYFLRRYEKTGSCSNENLPSRTFWILTAVFLGAAYVLPAFGICLPISVYTAAVFISLIPGVRAAVKISGFRHYREMYQILLAEKRTGMDVRQTVRKAVAEQSLGNISRAAGTGTNRSGFAGFHDLFVKRHKKILWKSVKRLTAVLLAGTAALLAAVLSSPRLAPAIRSLLLEQFPYIAFLMYLLNRGTVFTQALFMNCDHSMLTYSFYKRPACILELFRLRLLEIIRLNLMPAAVLAAGLPLLLWMSGGTENFFYYILYPASILAMSIFFSVHYLTLYYLLQPYTASTELKSGTYKLAVWATYLVCFLLLQFQVPALLFGILSLVFSLVYSGIACILVYRMAGRTFRLRS</sequence>
<feature type="transmembrane region" description="Helical" evidence="1">
    <location>
        <begin position="87"/>
        <end position="108"/>
    </location>
</feature>
<dbReference type="EMBL" id="DVOO01000029">
    <property type="protein sequence ID" value="HIV26067.1"/>
    <property type="molecule type" value="Genomic_DNA"/>
</dbReference>
<feature type="transmembrane region" description="Helical" evidence="1">
    <location>
        <begin position="469"/>
        <end position="486"/>
    </location>
</feature>
<feature type="transmembrane region" description="Helical" evidence="1">
    <location>
        <begin position="156"/>
        <end position="179"/>
    </location>
</feature>
<feature type="transmembrane region" description="Helical" evidence="1">
    <location>
        <begin position="199"/>
        <end position="216"/>
    </location>
</feature>
<protein>
    <submittedName>
        <fullName evidence="2">Uncharacterized protein</fullName>
    </submittedName>
</protein>
<evidence type="ECO:0000256" key="1">
    <source>
        <dbReference type="SAM" id="Phobius"/>
    </source>
</evidence>
<keyword evidence="1" id="KW-0812">Transmembrane</keyword>
<feature type="transmembrane region" description="Helical" evidence="1">
    <location>
        <begin position="314"/>
        <end position="332"/>
    </location>
</feature>
<feature type="transmembrane region" description="Helical" evidence="1">
    <location>
        <begin position="352"/>
        <end position="371"/>
    </location>
</feature>
<dbReference type="Proteomes" id="UP000824169">
    <property type="component" value="Unassembled WGS sequence"/>
</dbReference>
<organism evidence="2 3">
    <name type="scientific">Candidatus Scatomonas pullistercoris</name>
    <dbReference type="NCBI Taxonomy" id="2840920"/>
    <lineage>
        <taxon>Bacteria</taxon>
        <taxon>Bacillati</taxon>
        <taxon>Bacillota</taxon>
        <taxon>Clostridia</taxon>
        <taxon>Lachnospirales</taxon>
        <taxon>Lachnospiraceae</taxon>
        <taxon>Lachnospiraceae incertae sedis</taxon>
        <taxon>Candidatus Scatomonas</taxon>
    </lineage>
</organism>
<keyword evidence="1" id="KW-1133">Transmembrane helix</keyword>